<dbReference type="PANTHER" id="PTHR30614:SF41">
    <property type="entry name" value="INNER MEMBRANE AMINO-ACID ABC TRANSPORTER PERMEASE PROTEIN YHDY"/>
    <property type="match status" value="1"/>
</dbReference>
<gene>
    <name evidence="10" type="ORF">HNQ73_000268</name>
</gene>
<evidence type="ECO:0000256" key="4">
    <source>
        <dbReference type="ARBA" id="ARBA00022475"/>
    </source>
</evidence>
<dbReference type="Gene3D" id="1.10.3720.10">
    <property type="entry name" value="MetI-like"/>
    <property type="match status" value="1"/>
</dbReference>
<dbReference type="AlphaFoldDB" id="A0A841K3U3"/>
<comment type="subcellular location">
    <subcellularLocation>
        <location evidence="1">Cell inner membrane</location>
        <topology evidence="1">Multi-pass membrane protein</topology>
    </subcellularLocation>
    <subcellularLocation>
        <location evidence="8">Cell membrane</location>
        <topology evidence="8">Multi-pass membrane protein</topology>
    </subcellularLocation>
</comment>
<dbReference type="NCBIfam" id="TIGR01726">
    <property type="entry name" value="HEQRo_perm_3TM"/>
    <property type="match status" value="1"/>
</dbReference>
<dbReference type="Proteomes" id="UP000588017">
    <property type="component" value="Unassembled WGS sequence"/>
</dbReference>
<organism evidence="10 11">
    <name type="scientific">Chelatococcus composti</name>
    <dbReference type="NCBI Taxonomy" id="1743235"/>
    <lineage>
        <taxon>Bacteria</taxon>
        <taxon>Pseudomonadati</taxon>
        <taxon>Pseudomonadota</taxon>
        <taxon>Alphaproteobacteria</taxon>
        <taxon>Hyphomicrobiales</taxon>
        <taxon>Chelatococcaceae</taxon>
        <taxon>Chelatococcus</taxon>
    </lineage>
</organism>
<dbReference type="InterPro" id="IPR043429">
    <property type="entry name" value="ArtM/GltK/GlnP/TcyL/YhdX-like"/>
</dbReference>
<dbReference type="EMBL" id="JACHEH010000001">
    <property type="protein sequence ID" value="MBB6166660.1"/>
    <property type="molecule type" value="Genomic_DNA"/>
</dbReference>
<feature type="transmembrane region" description="Helical" evidence="8">
    <location>
        <begin position="138"/>
        <end position="158"/>
    </location>
</feature>
<feature type="domain" description="ABC transmembrane type-1" evidence="9">
    <location>
        <begin position="174"/>
        <end position="370"/>
    </location>
</feature>
<dbReference type="InterPro" id="IPR035906">
    <property type="entry name" value="MetI-like_sf"/>
</dbReference>
<dbReference type="GO" id="GO:0022857">
    <property type="term" value="F:transmembrane transporter activity"/>
    <property type="evidence" value="ECO:0007669"/>
    <property type="project" value="InterPro"/>
</dbReference>
<name>A0A841K3U3_9HYPH</name>
<feature type="transmembrane region" description="Helical" evidence="8">
    <location>
        <begin position="349"/>
        <end position="367"/>
    </location>
</feature>
<dbReference type="CDD" id="cd06261">
    <property type="entry name" value="TM_PBP2"/>
    <property type="match status" value="1"/>
</dbReference>
<dbReference type="GO" id="GO:0043190">
    <property type="term" value="C:ATP-binding cassette (ABC) transporter complex"/>
    <property type="evidence" value="ECO:0007669"/>
    <property type="project" value="InterPro"/>
</dbReference>
<keyword evidence="7 8" id="KW-0472">Membrane</keyword>
<reference evidence="10 11" key="1">
    <citation type="submission" date="2020-08" db="EMBL/GenBank/DDBJ databases">
        <title>Genomic Encyclopedia of Type Strains, Phase IV (KMG-IV): sequencing the most valuable type-strain genomes for metagenomic binning, comparative biology and taxonomic classification.</title>
        <authorList>
            <person name="Goeker M."/>
        </authorList>
    </citation>
    <scope>NUCLEOTIDE SEQUENCE [LARGE SCALE GENOMIC DNA]</scope>
    <source>
        <strain evidence="10 11">DSM 101465</strain>
    </source>
</reference>
<dbReference type="InterPro" id="IPR000515">
    <property type="entry name" value="MetI-like"/>
</dbReference>
<feature type="transmembrane region" description="Helical" evidence="8">
    <location>
        <begin position="208"/>
        <end position="229"/>
    </location>
</feature>
<evidence type="ECO:0000256" key="7">
    <source>
        <dbReference type="ARBA" id="ARBA00023136"/>
    </source>
</evidence>
<proteinExistence type="inferred from homology"/>
<feature type="transmembrane region" description="Helical" evidence="8">
    <location>
        <begin position="36"/>
        <end position="57"/>
    </location>
</feature>
<evidence type="ECO:0000256" key="5">
    <source>
        <dbReference type="ARBA" id="ARBA00022692"/>
    </source>
</evidence>
<dbReference type="Pfam" id="PF00528">
    <property type="entry name" value="BPD_transp_1"/>
    <property type="match status" value="1"/>
</dbReference>
<protein>
    <submittedName>
        <fullName evidence="10">General L-amino acid transport system permease protein</fullName>
    </submittedName>
</protein>
<keyword evidence="4" id="KW-1003">Cell membrane</keyword>
<accession>A0A841K3U3</accession>
<evidence type="ECO:0000256" key="2">
    <source>
        <dbReference type="ARBA" id="ARBA00010072"/>
    </source>
</evidence>
<evidence type="ECO:0000256" key="6">
    <source>
        <dbReference type="ARBA" id="ARBA00022989"/>
    </source>
</evidence>
<dbReference type="RefSeq" id="WP_183331494.1">
    <property type="nucleotide sequence ID" value="NZ_BMHX01000001.1"/>
</dbReference>
<feature type="transmembrane region" description="Helical" evidence="8">
    <location>
        <begin position="249"/>
        <end position="269"/>
    </location>
</feature>
<comment type="similarity">
    <text evidence="2">Belongs to the binding-protein-dependent transport system permease family. HisMQ subfamily.</text>
</comment>
<feature type="transmembrane region" description="Helical" evidence="8">
    <location>
        <begin position="112"/>
        <end position="131"/>
    </location>
</feature>
<dbReference type="InterPro" id="IPR010065">
    <property type="entry name" value="AA_ABC_transptr_permease_3TM"/>
</dbReference>
<dbReference type="GO" id="GO:0006865">
    <property type="term" value="P:amino acid transport"/>
    <property type="evidence" value="ECO:0007669"/>
    <property type="project" value="TreeGrafter"/>
</dbReference>
<dbReference type="SUPFAM" id="SSF161098">
    <property type="entry name" value="MetI-like"/>
    <property type="match status" value="1"/>
</dbReference>
<dbReference type="PANTHER" id="PTHR30614">
    <property type="entry name" value="MEMBRANE COMPONENT OF AMINO ACID ABC TRANSPORTER"/>
    <property type="match status" value="1"/>
</dbReference>
<evidence type="ECO:0000256" key="3">
    <source>
        <dbReference type="ARBA" id="ARBA00022448"/>
    </source>
</evidence>
<keyword evidence="5 8" id="KW-0812">Transmembrane</keyword>
<keyword evidence="3 8" id="KW-0813">Transport</keyword>
<keyword evidence="11" id="KW-1185">Reference proteome</keyword>
<dbReference type="PROSITE" id="PS50928">
    <property type="entry name" value="ABC_TM1"/>
    <property type="match status" value="1"/>
</dbReference>
<feature type="transmembrane region" description="Helical" evidence="8">
    <location>
        <begin position="290"/>
        <end position="312"/>
    </location>
</feature>
<evidence type="ECO:0000313" key="10">
    <source>
        <dbReference type="EMBL" id="MBB6166660.1"/>
    </source>
</evidence>
<sequence length="383" mass="42379">MAITTEPVAYVRTAPIAEQPPPMMARGWLAWMRENLFSSVGNTILTLIALYIIYLVVPPAIRFFFIDAVWTGSNREACLAANVGREVGACWAYVNAKLSYFVYGSYPWDDRWRVDIVFALGAFGIAWLLWLDAPKRGLGALYFFVIFPIAAFILLRGWPAIGLQRVDTSLWGGILVTLIVSIVGIVVSLPLGVLLALGRRSRLPLIRLACIIFIEVVRGVPLITVLFMANTMLPLFLPGNMSPDRLLRPLVGVALFASAYMAEVVRGGLQAIPKGQYEGAMSLGLGYWRMMRLIILPQALRIVIPGIVNTFIGLFKDTTLVSIVGIFDLIKTVEVTLVDPTWATPVTRLTGYAFAGVFYFICCYGMSRYSLAVERRLAAGQKR</sequence>
<evidence type="ECO:0000256" key="1">
    <source>
        <dbReference type="ARBA" id="ARBA00004429"/>
    </source>
</evidence>
<keyword evidence="6 8" id="KW-1133">Transmembrane helix</keyword>
<evidence type="ECO:0000256" key="8">
    <source>
        <dbReference type="RuleBase" id="RU363032"/>
    </source>
</evidence>
<comment type="caution">
    <text evidence="10">The sequence shown here is derived from an EMBL/GenBank/DDBJ whole genome shotgun (WGS) entry which is preliminary data.</text>
</comment>
<feature type="transmembrane region" description="Helical" evidence="8">
    <location>
        <begin position="170"/>
        <end position="196"/>
    </location>
</feature>
<evidence type="ECO:0000313" key="11">
    <source>
        <dbReference type="Proteomes" id="UP000588017"/>
    </source>
</evidence>
<evidence type="ECO:0000259" key="9">
    <source>
        <dbReference type="PROSITE" id="PS50928"/>
    </source>
</evidence>